<evidence type="ECO:0000313" key="2">
    <source>
        <dbReference type="Proteomes" id="UP000631312"/>
    </source>
</evidence>
<keyword evidence="2" id="KW-1185">Reference proteome</keyword>
<proteinExistence type="predicted"/>
<dbReference type="EMBL" id="BOMP01000114">
    <property type="protein sequence ID" value="GIE43964.1"/>
    <property type="molecule type" value="Genomic_DNA"/>
</dbReference>
<gene>
    <name evidence="1" type="ORF">Alo02nite_68620</name>
</gene>
<evidence type="ECO:0000313" key="1">
    <source>
        <dbReference type="EMBL" id="GIE43964.1"/>
    </source>
</evidence>
<protein>
    <submittedName>
        <fullName evidence="1">Uncharacterized protein</fullName>
    </submittedName>
</protein>
<accession>A0ABQ4ATQ2</accession>
<sequence length="63" mass="6747">MRLRSVCLLLAGLDRLPEDGAEFAGVDRAVVAEVDLVSFSALKDRARVSEFGVEGTADQPETP</sequence>
<organism evidence="1 2">
    <name type="scientific">Actinoplanes lobatus</name>
    <dbReference type="NCBI Taxonomy" id="113568"/>
    <lineage>
        <taxon>Bacteria</taxon>
        <taxon>Bacillati</taxon>
        <taxon>Actinomycetota</taxon>
        <taxon>Actinomycetes</taxon>
        <taxon>Micromonosporales</taxon>
        <taxon>Micromonosporaceae</taxon>
        <taxon>Actinoplanes</taxon>
    </lineage>
</organism>
<comment type="caution">
    <text evidence="1">The sequence shown here is derived from an EMBL/GenBank/DDBJ whole genome shotgun (WGS) entry which is preliminary data.</text>
</comment>
<reference evidence="1 2" key="1">
    <citation type="submission" date="2021-01" db="EMBL/GenBank/DDBJ databases">
        <title>Whole genome shotgun sequence of Actinoplanes lobatus NBRC 12513.</title>
        <authorList>
            <person name="Komaki H."/>
            <person name="Tamura T."/>
        </authorList>
    </citation>
    <scope>NUCLEOTIDE SEQUENCE [LARGE SCALE GENOMIC DNA]</scope>
    <source>
        <strain evidence="1 2">NBRC 12513</strain>
    </source>
</reference>
<dbReference type="Proteomes" id="UP000631312">
    <property type="component" value="Unassembled WGS sequence"/>
</dbReference>
<name>A0ABQ4ATQ2_9ACTN</name>